<dbReference type="UniPathway" id="UPA00050">
    <property type="reaction ID" value="UER00064"/>
</dbReference>
<gene>
    <name evidence="8 11" type="primary">thrB</name>
    <name evidence="11" type="ORF">NCTC12742_00837</name>
</gene>
<evidence type="ECO:0000256" key="8">
    <source>
        <dbReference type="HAMAP-Rule" id="MF_00301"/>
    </source>
</evidence>
<comment type="pathway">
    <text evidence="8">Amino-acid biosynthesis; L-threonine biosynthesis; L-threonine from L-aspartate: step 4/5.</text>
</comment>
<evidence type="ECO:0000259" key="10">
    <source>
        <dbReference type="Pfam" id="PF01636"/>
    </source>
</evidence>
<evidence type="ECO:0000256" key="2">
    <source>
        <dbReference type="ARBA" id="ARBA00022679"/>
    </source>
</evidence>
<dbReference type="Gene3D" id="3.90.1200.10">
    <property type="match status" value="1"/>
</dbReference>
<evidence type="ECO:0000256" key="9">
    <source>
        <dbReference type="NCBIfam" id="TIGR00938"/>
    </source>
</evidence>
<dbReference type="HAMAP" id="MF_00301">
    <property type="entry name" value="Homoser_kinase_2"/>
    <property type="match status" value="1"/>
</dbReference>
<dbReference type="PANTHER" id="PTHR21064">
    <property type="entry name" value="AMINOGLYCOSIDE PHOSPHOTRANSFERASE DOMAIN-CONTAINING PROTEIN-RELATED"/>
    <property type="match status" value="1"/>
</dbReference>
<comment type="similarity">
    <text evidence="7 8">Belongs to the pseudomonas-type ThrB family.</text>
</comment>
<dbReference type="CDD" id="cd05153">
    <property type="entry name" value="HomoserineK_II"/>
    <property type="match status" value="1"/>
</dbReference>
<dbReference type="RefSeq" id="WP_036494171.1">
    <property type="nucleotide sequence ID" value="NZ_CAUJRG010000032.1"/>
</dbReference>
<keyword evidence="3 8" id="KW-0791">Threonine biosynthesis</keyword>
<dbReference type="SUPFAM" id="SSF56112">
    <property type="entry name" value="Protein kinase-like (PK-like)"/>
    <property type="match status" value="1"/>
</dbReference>
<keyword evidence="5 8" id="KW-0418">Kinase</keyword>
<dbReference type="GO" id="GO:0004413">
    <property type="term" value="F:homoserine kinase activity"/>
    <property type="evidence" value="ECO:0007669"/>
    <property type="project" value="UniProtKB-UniRule"/>
</dbReference>
<reference evidence="11 12" key="1">
    <citation type="submission" date="2018-12" db="EMBL/GenBank/DDBJ databases">
        <authorList>
            <consortium name="Pathogen Informatics"/>
        </authorList>
    </citation>
    <scope>NUCLEOTIDE SEQUENCE [LARGE SCALE GENOMIC DNA]</scope>
    <source>
        <strain evidence="11 12">NCTC12742</strain>
    </source>
</reference>
<evidence type="ECO:0000313" key="11">
    <source>
        <dbReference type="EMBL" id="VEJ50713.1"/>
    </source>
</evidence>
<dbReference type="EC" id="2.7.1.39" evidence="8 9"/>
<keyword evidence="4 8" id="KW-0547">Nucleotide-binding</keyword>
<evidence type="ECO:0000256" key="5">
    <source>
        <dbReference type="ARBA" id="ARBA00022777"/>
    </source>
</evidence>
<dbReference type="EMBL" id="LR134533">
    <property type="protein sequence ID" value="VEJ50713.1"/>
    <property type="molecule type" value="Genomic_DNA"/>
</dbReference>
<dbReference type="InterPro" id="IPR011009">
    <property type="entry name" value="Kinase-like_dom_sf"/>
</dbReference>
<evidence type="ECO:0000313" key="12">
    <source>
        <dbReference type="Proteomes" id="UP000272771"/>
    </source>
</evidence>
<evidence type="ECO:0000256" key="4">
    <source>
        <dbReference type="ARBA" id="ARBA00022741"/>
    </source>
</evidence>
<dbReference type="Proteomes" id="UP000272771">
    <property type="component" value="Chromosome"/>
</dbReference>
<evidence type="ECO:0000256" key="7">
    <source>
        <dbReference type="ARBA" id="ARBA00038240"/>
    </source>
</evidence>
<dbReference type="NCBIfam" id="TIGR00938">
    <property type="entry name" value="thrB_alt"/>
    <property type="match status" value="1"/>
</dbReference>
<accession>A0A3S4ZKU6</accession>
<evidence type="ECO:0000256" key="1">
    <source>
        <dbReference type="ARBA" id="ARBA00022605"/>
    </source>
</evidence>
<keyword evidence="6 8" id="KW-0067">ATP-binding</keyword>
<dbReference type="InterPro" id="IPR002575">
    <property type="entry name" value="Aminoglycoside_PTrfase"/>
</dbReference>
<dbReference type="InterPro" id="IPR050249">
    <property type="entry name" value="Pseudomonas-type_ThrB"/>
</dbReference>
<feature type="domain" description="Aminoglycoside phosphotransferase" evidence="10">
    <location>
        <begin position="27"/>
        <end position="252"/>
    </location>
</feature>
<dbReference type="KEGG" id="nwe:SAMEA3174300_1462"/>
<dbReference type="AlphaFoldDB" id="A0A3S4ZKU6"/>
<dbReference type="GO" id="GO:0005524">
    <property type="term" value="F:ATP binding"/>
    <property type="evidence" value="ECO:0007669"/>
    <property type="project" value="UniProtKB-KW"/>
</dbReference>
<dbReference type="PANTHER" id="PTHR21064:SF6">
    <property type="entry name" value="AMINOGLYCOSIDE PHOSPHOTRANSFERASE DOMAIN-CONTAINING PROTEIN"/>
    <property type="match status" value="1"/>
</dbReference>
<evidence type="ECO:0000256" key="3">
    <source>
        <dbReference type="ARBA" id="ARBA00022697"/>
    </source>
</evidence>
<dbReference type="NCBIfam" id="NF003558">
    <property type="entry name" value="PRK05231.1"/>
    <property type="match status" value="1"/>
</dbReference>
<keyword evidence="1 8" id="KW-0028">Amino-acid biosynthesis</keyword>
<dbReference type="Gene3D" id="3.30.200.20">
    <property type="entry name" value="Phosphorylase Kinase, domain 1"/>
    <property type="match status" value="1"/>
</dbReference>
<name>A0A3S4ZKU6_9NEIS</name>
<keyword evidence="12" id="KW-1185">Reference proteome</keyword>
<dbReference type="GO" id="GO:0009088">
    <property type="term" value="P:threonine biosynthetic process"/>
    <property type="evidence" value="ECO:0007669"/>
    <property type="project" value="UniProtKB-UniRule"/>
</dbReference>
<proteinExistence type="inferred from homology"/>
<sequence length="314" mass="35744">MSVYTMVSDDDIKSFLDLYDLGAFISLQGIAQGITNSNYFLTTASGRFVLTIFEALKQEELPFFLLLKQHLSKQGVACPKPIQKKDGHFDSTLLGKPACLVSCLKGSDTSWPSETQCFNVGAMLAKMHIAGQDFPIKMENPRGHQWWYDASKKLETVMDEQDSLLLQEEISFLSKFQDHKLPSGIIHADLFKDNVLLDGEKVAGFIDFYYACHGNFMYDLAIAVNDWARTSENTLNKDLERAFLEGYESIRAISNEEKQYYPIAQRAGCIRFWVSRLLDFHFPVEGELTFIKDPNAFRDLLLNLRSQSELNNSK</sequence>
<comment type="catalytic activity">
    <reaction evidence="8">
        <text>L-homoserine + ATP = O-phospho-L-homoserine + ADP + H(+)</text>
        <dbReference type="Rhea" id="RHEA:13985"/>
        <dbReference type="ChEBI" id="CHEBI:15378"/>
        <dbReference type="ChEBI" id="CHEBI:30616"/>
        <dbReference type="ChEBI" id="CHEBI:57476"/>
        <dbReference type="ChEBI" id="CHEBI:57590"/>
        <dbReference type="ChEBI" id="CHEBI:456216"/>
        <dbReference type="EC" id="2.7.1.39"/>
    </reaction>
</comment>
<keyword evidence="2 8" id="KW-0808">Transferase</keyword>
<organism evidence="11 12">
    <name type="scientific">Neisseria weaveri</name>
    <dbReference type="NCBI Taxonomy" id="28091"/>
    <lineage>
        <taxon>Bacteria</taxon>
        <taxon>Pseudomonadati</taxon>
        <taxon>Pseudomonadota</taxon>
        <taxon>Betaproteobacteria</taxon>
        <taxon>Neisseriales</taxon>
        <taxon>Neisseriaceae</taxon>
        <taxon>Neisseria</taxon>
    </lineage>
</organism>
<protein>
    <recommendedName>
        <fullName evidence="8 9">Homoserine kinase</fullName>
        <shortName evidence="8">HK</shortName>
        <shortName evidence="8">HSK</shortName>
        <ecNumber evidence="8 9">2.7.1.39</ecNumber>
    </recommendedName>
</protein>
<dbReference type="STRING" id="28091.SAMEA3174300_01462"/>
<dbReference type="InterPro" id="IPR005280">
    <property type="entry name" value="Homoserine_kinase_II"/>
</dbReference>
<dbReference type="Pfam" id="PF01636">
    <property type="entry name" value="APH"/>
    <property type="match status" value="1"/>
</dbReference>
<evidence type="ECO:0000256" key="6">
    <source>
        <dbReference type="ARBA" id="ARBA00022840"/>
    </source>
</evidence>